<dbReference type="Gene3D" id="3.40.630.30">
    <property type="match status" value="1"/>
</dbReference>
<evidence type="ECO:0000313" key="3">
    <source>
        <dbReference type="Proteomes" id="UP001144280"/>
    </source>
</evidence>
<protein>
    <submittedName>
        <fullName evidence="2">N-acetyltransferase</fullName>
    </submittedName>
</protein>
<dbReference type="Proteomes" id="UP001144280">
    <property type="component" value="Unassembled WGS sequence"/>
</dbReference>
<comment type="caution">
    <text evidence="2">The sequence shown here is derived from an EMBL/GenBank/DDBJ whole genome shotgun (WGS) entry which is preliminary data.</text>
</comment>
<reference evidence="2" key="1">
    <citation type="submission" date="2022-12" db="EMBL/GenBank/DDBJ databases">
        <title>New Phytohabitans aurantiacus sp. RD004123 nov., an actinomycete isolated from soil.</title>
        <authorList>
            <person name="Triningsih D.W."/>
            <person name="Harunari E."/>
            <person name="Igarashi Y."/>
        </authorList>
    </citation>
    <scope>NUCLEOTIDE SEQUENCE</scope>
    <source>
        <strain evidence="2">RD004123</strain>
    </source>
</reference>
<dbReference type="PANTHER" id="PTHR43233">
    <property type="entry name" value="FAMILY N-ACETYLTRANSFERASE, PUTATIVE (AFU_ORTHOLOGUE AFUA_6G03350)-RELATED"/>
    <property type="match status" value="1"/>
</dbReference>
<proteinExistence type="predicted"/>
<dbReference type="RefSeq" id="WP_281891556.1">
    <property type="nucleotide sequence ID" value="NZ_BSDI01000001.1"/>
</dbReference>
<evidence type="ECO:0000313" key="2">
    <source>
        <dbReference type="EMBL" id="GLH94743.1"/>
    </source>
</evidence>
<dbReference type="InterPro" id="IPR053144">
    <property type="entry name" value="Acetyltransferase_Butenolide"/>
</dbReference>
<dbReference type="InterPro" id="IPR016181">
    <property type="entry name" value="Acyl_CoA_acyltransferase"/>
</dbReference>
<dbReference type="PANTHER" id="PTHR43233:SF1">
    <property type="entry name" value="FAMILY N-ACETYLTRANSFERASE, PUTATIVE (AFU_ORTHOLOGUE AFUA_6G03350)-RELATED"/>
    <property type="match status" value="1"/>
</dbReference>
<dbReference type="InterPro" id="IPR000182">
    <property type="entry name" value="GNAT_dom"/>
</dbReference>
<gene>
    <name evidence="2" type="ORF">Pa4123_00150</name>
</gene>
<feature type="domain" description="N-acetyltransferase" evidence="1">
    <location>
        <begin position="10"/>
        <end position="144"/>
    </location>
</feature>
<dbReference type="PROSITE" id="PS51186">
    <property type="entry name" value="GNAT"/>
    <property type="match status" value="1"/>
</dbReference>
<dbReference type="SUPFAM" id="SSF55729">
    <property type="entry name" value="Acyl-CoA N-acyltransferases (Nat)"/>
    <property type="match status" value="1"/>
</dbReference>
<accession>A0ABQ5QKL3</accession>
<dbReference type="Pfam" id="PF00583">
    <property type="entry name" value="Acetyltransf_1"/>
    <property type="match status" value="1"/>
</dbReference>
<dbReference type="CDD" id="cd04301">
    <property type="entry name" value="NAT_SF"/>
    <property type="match status" value="1"/>
</dbReference>
<organism evidence="2 3">
    <name type="scientific">Phytohabitans aurantiacus</name>
    <dbReference type="NCBI Taxonomy" id="3016789"/>
    <lineage>
        <taxon>Bacteria</taxon>
        <taxon>Bacillati</taxon>
        <taxon>Actinomycetota</taxon>
        <taxon>Actinomycetes</taxon>
        <taxon>Micromonosporales</taxon>
        <taxon>Micromonosporaceae</taxon>
    </lineage>
</organism>
<sequence length="152" mass="17171">MSIISRHDGYELSTDPARVDVDRVHRWLSSDAYWAIGRPREVVQRAIAGSVVFGVYRLSDGEQVAFARTVTDEATFAWLCDVYVDRSARGHGIGTWMVTCVRDHLVATGVKRVLLATLDAHGVYEKVGFTPLAVPDRWMEFDRREATRDDTE</sequence>
<name>A0ABQ5QKL3_9ACTN</name>
<evidence type="ECO:0000259" key="1">
    <source>
        <dbReference type="PROSITE" id="PS51186"/>
    </source>
</evidence>
<dbReference type="EMBL" id="BSDI01000001">
    <property type="protein sequence ID" value="GLH94743.1"/>
    <property type="molecule type" value="Genomic_DNA"/>
</dbReference>
<keyword evidence="3" id="KW-1185">Reference proteome</keyword>